<dbReference type="PANTHER" id="PTHR43861:SF3">
    <property type="entry name" value="PUTATIVE (AFU_ORTHOLOGUE AFUA_2G14390)-RELATED"/>
    <property type="match status" value="1"/>
</dbReference>
<dbReference type="PANTHER" id="PTHR43861">
    <property type="entry name" value="TRANS-ACONITATE 2-METHYLTRANSFERASE-RELATED"/>
    <property type="match status" value="1"/>
</dbReference>
<keyword evidence="1" id="KW-0808">Transferase</keyword>
<dbReference type="CDD" id="cd02440">
    <property type="entry name" value="AdoMet_MTases"/>
    <property type="match status" value="1"/>
</dbReference>
<reference evidence="3" key="1">
    <citation type="submission" date="2016-10" db="EMBL/GenBank/DDBJ databases">
        <title>Draft Genome Sequence of Nocardioides luteus Strain BAFB, an Alkane-Degrading Bacterium Isolated from JP-7 Polluted Soil.</title>
        <authorList>
            <person name="Brown L."/>
            <person name="Ruiz O.N."/>
            <person name="Gunasekera T."/>
        </authorList>
    </citation>
    <scope>NUCLEOTIDE SEQUENCE [LARGE SCALE GENOMIC DNA]</scope>
    <source>
        <strain evidence="3">BAFB</strain>
    </source>
</reference>
<gene>
    <name evidence="3" type="ORF">UG56_003655</name>
</gene>
<evidence type="ECO:0000259" key="2">
    <source>
        <dbReference type="Pfam" id="PF08241"/>
    </source>
</evidence>
<dbReference type="OrthoDB" id="9795634at2"/>
<dbReference type="AlphaFoldDB" id="A0A1J4N9I6"/>
<evidence type="ECO:0000256" key="1">
    <source>
        <dbReference type="ARBA" id="ARBA00022679"/>
    </source>
</evidence>
<name>A0A1J4N9I6_9ACTN</name>
<proteinExistence type="predicted"/>
<keyword evidence="4" id="KW-1185">Reference proteome</keyword>
<feature type="domain" description="Methyltransferase type 11" evidence="2">
    <location>
        <begin position="39"/>
        <end position="134"/>
    </location>
</feature>
<keyword evidence="3" id="KW-0489">Methyltransferase</keyword>
<dbReference type="Gene3D" id="3.40.50.150">
    <property type="entry name" value="Vaccinia Virus protein VP39"/>
    <property type="match status" value="1"/>
</dbReference>
<evidence type="ECO:0000313" key="3">
    <source>
        <dbReference type="EMBL" id="OIJ28162.1"/>
    </source>
</evidence>
<dbReference type="RefSeq" id="WP_045551238.1">
    <property type="nucleotide sequence ID" value="NZ_JZDQ02000004.1"/>
</dbReference>
<dbReference type="InterPro" id="IPR013216">
    <property type="entry name" value="Methyltransf_11"/>
</dbReference>
<dbReference type="Proteomes" id="UP000033772">
    <property type="component" value="Unassembled WGS sequence"/>
</dbReference>
<comment type="caution">
    <text evidence="3">The sequence shown here is derived from an EMBL/GenBank/DDBJ whole genome shotgun (WGS) entry which is preliminary data.</text>
</comment>
<sequence length="263" mass="28991">MSTYTHGHHESVLRSHRWRTAENSAAYLLPRLSPEQQLLDVGAGPGTITLDLAGRVARVTATEIGETELELSRRAAEAGGVTNIDFRVEDVHALSIEDAAYDVVHAHQVLQHVADPVQALREMRRVTKPGGVVAVRDSDYAGFVWWPESAELTEWLRLYQLAARANGGEPDAGRRLVSWARAAGFTDIQATSSTWCFADPEDRAWWGGMWADRFTDSAVARQLVDSGDATTADLARVADGWRSWTEAEDGWFSVLHGEILARA</sequence>
<dbReference type="STRING" id="1844.UG56_003655"/>
<organism evidence="3 4">
    <name type="scientific">Nocardioides luteus</name>
    <dbReference type="NCBI Taxonomy" id="1844"/>
    <lineage>
        <taxon>Bacteria</taxon>
        <taxon>Bacillati</taxon>
        <taxon>Actinomycetota</taxon>
        <taxon>Actinomycetes</taxon>
        <taxon>Propionibacteriales</taxon>
        <taxon>Nocardioidaceae</taxon>
        <taxon>Nocardioides</taxon>
    </lineage>
</organism>
<dbReference type="SUPFAM" id="SSF53335">
    <property type="entry name" value="S-adenosyl-L-methionine-dependent methyltransferases"/>
    <property type="match status" value="1"/>
</dbReference>
<accession>A0A1J4N9I6</accession>
<evidence type="ECO:0000313" key="4">
    <source>
        <dbReference type="Proteomes" id="UP000033772"/>
    </source>
</evidence>
<dbReference type="EMBL" id="JZDQ02000004">
    <property type="protein sequence ID" value="OIJ28162.1"/>
    <property type="molecule type" value="Genomic_DNA"/>
</dbReference>
<dbReference type="Pfam" id="PF08241">
    <property type="entry name" value="Methyltransf_11"/>
    <property type="match status" value="1"/>
</dbReference>
<protein>
    <submittedName>
        <fullName evidence="3">SAM-dependent methyltransferase</fullName>
    </submittedName>
</protein>
<dbReference type="GO" id="GO:0032259">
    <property type="term" value="P:methylation"/>
    <property type="evidence" value="ECO:0007669"/>
    <property type="project" value="UniProtKB-KW"/>
</dbReference>
<dbReference type="InterPro" id="IPR029063">
    <property type="entry name" value="SAM-dependent_MTases_sf"/>
</dbReference>
<dbReference type="GO" id="GO:0008168">
    <property type="term" value="F:methyltransferase activity"/>
    <property type="evidence" value="ECO:0007669"/>
    <property type="project" value="UniProtKB-KW"/>
</dbReference>